<gene>
    <name evidence="1" type="ORF">NIES2135_05840</name>
</gene>
<name>A0A1Z4JAN3_LEPBY</name>
<keyword evidence="2" id="KW-1185">Reference proteome</keyword>
<organism evidence="1 2">
    <name type="scientific">Leptolyngbya boryana NIES-2135</name>
    <dbReference type="NCBI Taxonomy" id="1973484"/>
    <lineage>
        <taxon>Bacteria</taxon>
        <taxon>Bacillati</taxon>
        <taxon>Cyanobacteriota</taxon>
        <taxon>Cyanophyceae</taxon>
        <taxon>Leptolyngbyales</taxon>
        <taxon>Leptolyngbyaceae</taxon>
        <taxon>Leptolyngbya group</taxon>
        <taxon>Leptolyngbya</taxon>
    </lineage>
</organism>
<sequence>MNRVYLITERPSDAEILRKVLPKSAQEGVQFVESKSDYDAESRAMSLLAEKRLPVVLVLNSRTNDESAIQQRKADLGYLLRTYAGSVPFKLAIAVPELEVIFFQDRSLIETLIGKALTDLEWKFAQRHPQELLDTLAEDKTALLAEILRLLSPETRQLLQQYPLIHEITTFLLEISIHQKSIEESAVPG</sequence>
<proteinExistence type="predicted"/>
<accession>A0A1Z4JAN3</accession>
<dbReference type="EMBL" id="AP018203">
    <property type="protein sequence ID" value="BAY53773.1"/>
    <property type="molecule type" value="Genomic_DNA"/>
</dbReference>
<evidence type="ECO:0000313" key="2">
    <source>
        <dbReference type="Proteomes" id="UP000217895"/>
    </source>
</evidence>
<evidence type="ECO:0000313" key="1">
    <source>
        <dbReference type="EMBL" id="BAY53773.1"/>
    </source>
</evidence>
<dbReference type="AlphaFoldDB" id="A0A1Z4JAN3"/>
<protein>
    <submittedName>
        <fullName evidence="1">Uncharacterized protein</fullName>
    </submittedName>
</protein>
<reference evidence="1 2" key="1">
    <citation type="submission" date="2017-06" db="EMBL/GenBank/DDBJ databases">
        <title>Genome sequencing of cyanobaciteial culture collection at National Institute for Environmental Studies (NIES).</title>
        <authorList>
            <person name="Hirose Y."/>
            <person name="Shimura Y."/>
            <person name="Fujisawa T."/>
            <person name="Nakamura Y."/>
            <person name="Kawachi M."/>
        </authorList>
    </citation>
    <scope>NUCLEOTIDE SEQUENCE [LARGE SCALE GENOMIC DNA]</scope>
    <source>
        <strain evidence="1 2">NIES-2135</strain>
    </source>
</reference>
<dbReference type="Proteomes" id="UP000217895">
    <property type="component" value="Chromosome"/>
</dbReference>